<gene>
    <name evidence="2" type="ORF">VKT23_009223</name>
</gene>
<reference evidence="2 3" key="1">
    <citation type="submission" date="2024-01" db="EMBL/GenBank/DDBJ databases">
        <title>A draft genome for the cacao thread blight pathogen Marasmiellus scandens.</title>
        <authorList>
            <person name="Baruah I.K."/>
            <person name="Leung J."/>
            <person name="Bukari Y."/>
            <person name="Amoako-Attah I."/>
            <person name="Meinhardt L.W."/>
            <person name="Bailey B.A."/>
            <person name="Cohen S.P."/>
        </authorList>
    </citation>
    <scope>NUCLEOTIDE SEQUENCE [LARGE SCALE GENOMIC DNA]</scope>
    <source>
        <strain evidence="2 3">GH-19</strain>
    </source>
</reference>
<comment type="caution">
    <text evidence="2">The sequence shown here is derived from an EMBL/GenBank/DDBJ whole genome shotgun (WGS) entry which is preliminary data.</text>
</comment>
<name>A0ABR1JIX9_9AGAR</name>
<organism evidence="2 3">
    <name type="scientific">Marasmiellus scandens</name>
    <dbReference type="NCBI Taxonomy" id="2682957"/>
    <lineage>
        <taxon>Eukaryota</taxon>
        <taxon>Fungi</taxon>
        <taxon>Dikarya</taxon>
        <taxon>Basidiomycota</taxon>
        <taxon>Agaricomycotina</taxon>
        <taxon>Agaricomycetes</taxon>
        <taxon>Agaricomycetidae</taxon>
        <taxon>Agaricales</taxon>
        <taxon>Marasmiineae</taxon>
        <taxon>Omphalotaceae</taxon>
        <taxon>Marasmiellus</taxon>
    </lineage>
</organism>
<evidence type="ECO:0000256" key="1">
    <source>
        <dbReference type="SAM" id="MobiDB-lite"/>
    </source>
</evidence>
<proteinExistence type="predicted"/>
<dbReference type="EMBL" id="JBANRG010000015">
    <property type="protein sequence ID" value="KAK7460503.1"/>
    <property type="molecule type" value="Genomic_DNA"/>
</dbReference>
<feature type="region of interest" description="Disordered" evidence="1">
    <location>
        <begin position="142"/>
        <end position="213"/>
    </location>
</feature>
<keyword evidence="3" id="KW-1185">Reference proteome</keyword>
<feature type="compositionally biased region" description="Basic and acidic residues" evidence="1">
    <location>
        <begin position="192"/>
        <end position="204"/>
    </location>
</feature>
<feature type="compositionally biased region" description="Basic residues" evidence="1">
    <location>
        <begin position="181"/>
        <end position="191"/>
    </location>
</feature>
<dbReference type="Proteomes" id="UP001498398">
    <property type="component" value="Unassembled WGS sequence"/>
</dbReference>
<protein>
    <submittedName>
        <fullName evidence="2">Uncharacterized protein</fullName>
    </submittedName>
</protein>
<sequence>MSTTAYFCGGLSLDDQARVLNWIYTKFPKHNPVNLELAAAHARTLLLAYRHHNEFLETHSDSDNDHLTEWQCILKRAWDRLHDYTGKTIDGKIKQEGVDVDYEAVSILEEVMFDRTESAGAAGNCQWGLDVGPLEDGWFPYNGPEAQGENLRDGTESELECGPDYQPSTLIQPKENVLKPPRPKPRPIIPKRRLEEVKNSEDSRRKRRKTSRK</sequence>
<evidence type="ECO:0000313" key="2">
    <source>
        <dbReference type="EMBL" id="KAK7460503.1"/>
    </source>
</evidence>
<accession>A0ABR1JIX9</accession>
<evidence type="ECO:0000313" key="3">
    <source>
        <dbReference type="Proteomes" id="UP001498398"/>
    </source>
</evidence>